<name>A0ABU2L1V3_9ACTN</name>
<dbReference type="EMBL" id="JAVREN010000001">
    <property type="protein sequence ID" value="MDT0305540.1"/>
    <property type="molecule type" value="Genomic_DNA"/>
</dbReference>
<evidence type="ECO:0000313" key="1">
    <source>
        <dbReference type="EMBL" id="MDT0305540.1"/>
    </source>
</evidence>
<dbReference type="RefSeq" id="WP_311628447.1">
    <property type="nucleotide sequence ID" value="NZ_JAVREN010000001.1"/>
</dbReference>
<dbReference type="Pfam" id="PF11209">
    <property type="entry name" value="LmeA"/>
    <property type="match status" value="1"/>
</dbReference>
<sequence>MRALRISLIVFGILLVLAVAADRVAVWIAQGEVASRARDSLALEAEPDVSIRGFPFLTQAAGGSLNRVDLGMDDYAAEVGGQSLTVQELDIELNDVELTDGYSSAVARTAEGEGLVAYEALTEAYGRLLEVGGTGFGVEFGYAPEGRLSATLQASVLGQSIDLGEVVGDIVLEDGAIRLEVNEEDIPDAGGEATREAIREQLNEGRELSGLPEGITLESLTPTEDGLALALTGTDVRFNG</sequence>
<reference evidence="2" key="1">
    <citation type="submission" date="2023-07" db="EMBL/GenBank/DDBJ databases">
        <title>30 novel species of actinomycetes from the DSMZ collection.</title>
        <authorList>
            <person name="Nouioui I."/>
        </authorList>
    </citation>
    <scope>NUCLEOTIDE SEQUENCE [LARGE SCALE GENOMIC DNA]</scope>
    <source>
        <strain evidence="2">DSM 44917</strain>
    </source>
</reference>
<proteinExistence type="predicted"/>
<dbReference type="Proteomes" id="UP001183388">
    <property type="component" value="Unassembled WGS sequence"/>
</dbReference>
<gene>
    <name evidence="1" type="ORF">RM780_00980</name>
</gene>
<organism evidence="1 2">
    <name type="scientific">Streptomyces boetiae</name>
    <dbReference type="NCBI Taxonomy" id="3075541"/>
    <lineage>
        <taxon>Bacteria</taxon>
        <taxon>Bacillati</taxon>
        <taxon>Actinomycetota</taxon>
        <taxon>Actinomycetes</taxon>
        <taxon>Kitasatosporales</taxon>
        <taxon>Streptomycetaceae</taxon>
        <taxon>Streptomyces</taxon>
    </lineage>
</organism>
<accession>A0ABU2L1V3</accession>
<evidence type="ECO:0000313" key="2">
    <source>
        <dbReference type="Proteomes" id="UP001183388"/>
    </source>
</evidence>
<comment type="caution">
    <text evidence="1">The sequence shown here is derived from an EMBL/GenBank/DDBJ whole genome shotgun (WGS) entry which is preliminary data.</text>
</comment>
<dbReference type="InterPro" id="IPR021373">
    <property type="entry name" value="DUF2993"/>
</dbReference>
<keyword evidence="2" id="KW-1185">Reference proteome</keyword>
<protein>
    <submittedName>
        <fullName evidence="1">DUF2993 domain-containing protein</fullName>
    </submittedName>
</protein>